<sequence>MCQYQVLSFICLFPFKYYQ</sequence>
<reference evidence="1" key="2">
    <citation type="journal article" date="2015" name="Data Brief">
        <title>Shoot transcriptome of the giant reed, Arundo donax.</title>
        <authorList>
            <person name="Barrero R.A."/>
            <person name="Guerrero F.D."/>
            <person name="Moolhuijzen P."/>
            <person name="Goolsby J.A."/>
            <person name="Tidwell J."/>
            <person name="Bellgard S.E."/>
            <person name="Bellgard M.I."/>
        </authorList>
    </citation>
    <scope>NUCLEOTIDE SEQUENCE</scope>
    <source>
        <tissue evidence="1">Shoot tissue taken approximately 20 cm above the soil surface</tissue>
    </source>
</reference>
<reference evidence="1" key="1">
    <citation type="submission" date="2014-09" db="EMBL/GenBank/DDBJ databases">
        <authorList>
            <person name="Magalhaes I.L.F."/>
            <person name="Oliveira U."/>
            <person name="Santos F.R."/>
            <person name="Vidigal T.H.D.A."/>
            <person name="Brescovit A.D."/>
            <person name="Santos A.J."/>
        </authorList>
    </citation>
    <scope>NUCLEOTIDE SEQUENCE</scope>
    <source>
        <tissue evidence="1">Shoot tissue taken approximately 20 cm above the soil surface</tissue>
    </source>
</reference>
<organism evidence="1">
    <name type="scientific">Arundo donax</name>
    <name type="common">Giant reed</name>
    <name type="synonym">Donax arundinaceus</name>
    <dbReference type="NCBI Taxonomy" id="35708"/>
    <lineage>
        <taxon>Eukaryota</taxon>
        <taxon>Viridiplantae</taxon>
        <taxon>Streptophyta</taxon>
        <taxon>Embryophyta</taxon>
        <taxon>Tracheophyta</taxon>
        <taxon>Spermatophyta</taxon>
        <taxon>Magnoliopsida</taxon>
        <taxon>Liliopsida</taxon>
        <taxon>Poales</taxon>
        <taxon>Poaceae</taxon>
        <taxon>PACMAD clade</taxon>
        <taxon>Arundinoideae</taxon>
        <taxon>Arundineae</taxon>
        <taxon>Arundo</taxon>
    </lineage>
</organism>
<evidence type="ECO:0000313" key="1">
    <source>
        <dbReference type="EMBL" id="JAD99996.1"/>
    </source>
</evidence>
<dbReference type="AlphaFoldDB" id="A0A0A9EIT1"/>
<protein>
    <submittedName>
        <fullName evidence="1">Uncharacterized protein</fullName>
    </submittedName>
</protein>
<name>A0A0A9EIT1_ARUDO</name>
<dbReference type="EMBL" id="GBRH01197899">
    <property type="protein sequence ID" value="JAD99996.1"/>
    <property type="molecule type" value="Transcribed_RNA"/>
</dbReference>
<accession>A0A0A9EIT1</accession>
<proteinExistence type="predicted"/>